<organism evidence="1">
    <name type="scientific">marine metagenome</name>
    <dbReference type="NCBI Taxonomy" id="408172"/>
    <lineage>
        <taxon>unclassified sequences</taxon>
        <taxon>metagenomes</taxon>
        <taxon>ecological metagenomes</taxon>
    </lineage>
</organism>
<feature type="non-terminal residue" evidence="1">
    <location>
        <position position="116"/>
    </location>
</feature>
<gene>
    <name evidence="1" type="ORF">METZ01_LOCUS336947</name>
</gene>
<protein>
    <submittedName>
        <fullName evidence="1">Uncharacterized protein</fullName>
    </submittedName>
</protein>
<accession>A0A382QEX0</accession>
<dbReference type="EMBL" id="UINC01114056">
    <property type="protein sequence ID" value="SVC84093.1"/>
    <property type="molecule type" value="Genomic_DNA"/>
</dbReference>
<reference evidence="1" key="1">
    <citation type="submission" date="2018-05" db="EMBL/GenBank/DDBJ databases">
        <authorList>
            <person name="Lanie J.A."/>
            <person name="Ng W.-L."/>
            <person name="Kazmierczak K.M."/>
            <person name="Andrzejewski T.M."/>
            <person name="Davidsen T.M."/>
            <person name="Wayne K.J."/>
            <person name="Tettelin H."/>
            <person name="Glass J.I."/>
            <person name="Rusch D."/>
            <person name="Podicherti R."/>
            <person name="Tsui H.-C.T."/>
            <person name="Winkler M.E."/>
        </authorList>
    </citation>
    <scope>NUCLEOTIDE SEQUENCE</scope>
</reference>
<name>A0A382QEX0_9ZZZZ</name>
<proteinExistence type="predicted"/>
<sequence length="116" mass="13301">MLKLKKSILIGILSFSLPFITLNAQDDDSELTEKKERLKEILGVEVDGQLDESSFEILIQELELLGIEENELADGYEFIGGDFGFQEYLDNNIDRLLDLLGDEKNEFNDDDNEYAY</sequence>
<dbReference type="AlphaFoldDB" id="A0A382QEX0"/>
<evidence type="ECO:0000313" key="1">
    <source>
        <dbReference type="EMBL" id="SVC84093.1"/>
    </source>
</evidence>